<accession>A0A9P8TGV1</accession>
<dbReference type="Proteomes" id="UP000769528">
    <property type="component" value="Unassembled WGS sequence"/>
</dbReference>
<dbReference type="OrthoDB" id="3598904at2759"/>
<organism evidence="4 5">
    <name type="scientific">Wickerhamomyces mucosus</name>
    <dbReference type="NCBI Taxonomy" id="1378264"/>
    <lineage>
        <taxon>Eukaryota</taxon>
        <taxon>Fungi</taxon>
        <taxon>Dikarya</taxon>
        <taxon>Ascomycota</taxon>
        <taxon>Saccharomycotina</taxon>
        <taxon>Saccharomycetes</taxon>
        <taxon>Phaffomycetales</taxon>
        <taxon>Wickerhamomycetaceae</taxon>
        <taxon>Wickerhamomyces</taxon>
    </lineage>
</organism>
<feature type="compositionally biased region" description="Basic and acidic residues" evidence="3">
    <location>
        <begin position="173"/>
        <end position="185"/>
    </location>
</feature>
<evidence type="ECO:0000256" key="2">
    <source>
        <dbReference type="ARBA" id="ARBA00023242"/>
    </source>
</evidence>
<feature type="region of interest" description="Disordered" evidence="3">
    <location>
        <begin position="68"/>
        <end position="93"/>
    </location>
</feature>
<evidence type="ECO:0000313" key="4">
    <source>
        <dbReference type="EMBL" id="KAH3678155.1"/>
    </source>
</evidence>
<dbReference type="CDD" id="cd00067">
    <property type="entry name" value="GAL4"/>
    <property type="match status" value="1"/>
</dbReference>
<name>A0A9P8TGV1_9ASCO</name>
<dbReference type="GO" id="GO:0005634">
    <property type="term" value="C:nucleus"/>
    <property type="evidence" value="ECO:0007669"/>
    <property type="project" value="UniProtKB-SubCell"/>
</dbReference>
<dbReference type="GO" id="GO:0008270">
    <property type="term" value="F:zinc ion binding"/>
    <property type="evidence" value="ECO:0007669"/>
    <property type="project" value="InterPro"/>
</dbReference>
<dbReference type="GO" id="GO:0000976">
    <property type="term" value="F:transcription cis-regulatory region binding"/>
    <property type="evidence" value="ECO:0007669"/>
    <property type="project" value="TreeGrafter"/>
</dbReference>
<dbReference type="EMBL" id="JAEUBF010000499">
    <property type="protein sequence ID" value="KAH3678155.1"/>
    <property type="molecule type" value="Genomic_DNA"/>
</dbReference>
<dbReference type="PANTHER" id="PTHR37534:SF43">
    <property type="entry name" value="FINGER DOMAIN PROTEIN, PUTATIVE (AFU_ORTHOLOGUE AFUA_1G01850)-RELATED"/>
    <property type="match status" value="1"/>
</dbReference>
<dbReference type="GO" id="GO:0000981">
    <property type="term" value="F:DNA-binding transcription factor activity, RNA polymerase II-specific"/>
    <property type="evidence" value="ECO:0007669"/>
    <property type="project" value="InterPro"/>
</dbReference>
<dbReference type="InterPro" id="IPR021858">
    <property type="entry name" value="Fun_TF"/>
</dbReference>
<dbReference type="Pfam" id="PF11951">
    <property type="entry name" value="Fungal_trans_2"/>
    <property type="match status" value="1"/>
</dbReference>
<keyword evidence="2" id="KW-0539">Nucleus</keyword>
<evidence type="ECO:0000256" key="3">
    <source>
        <dbReference type="SAM" id="MobiDB-lite"/>
    </source>
</evidence>
<proteinExistence type="predicted"/>
<sequence length="622" mass="71132">MKCDESKPSCDNCVKSNRVCEGYHVKLSFDVDDSRHKTMKLNSKGQMVHGFRGKPRLKESLAKRLESTSGTSIAVAPQSSSIDQSPMVQPGQSSINNPETVGHIVGADASILELNLSEISQEFKAFQDRFPAFLSYQEVPAFINNFNEDINNHLFQQQRHQQQLQEKQLQQHQRQEQLKDQDKKLQSQSNHPIMEEKLQPLLVEKNSTELLNADGENISNGLEENMILKHFFKVLMPLTDAHPRTPWPQLLMKYCDFEIAKSSFIALACIHLYETKGAQEFYRVGMEHINNTMEHLINYLKDKSLSNDGIDADRGDNNETTVVNVSNIIKNLKKKQSVEKKRSNVFAILILIHVHLLFGVFESGRSALARTFFELAAAIVTDEEFKPYLYKIDGSSTLIATISWFDTIAAVVSPDCRLSYCDDTRYGDKHSSYSTAKLMGCPGEIFQIIWNICHLRKELKDNNHVINALILNKFEDYKIKLLNFRDYVYKNSDFSYILMLKCTQCWALSTLLTMFQLIRPLEKDFIKGLVDEFIDSYNSIDRLSPLIAQMIWPVFTVSCSVVNSEQREQMKSILENLYEITNSGAVMTMNQVVKECWNTGRSWEEVLSGEQWLGSGIDLLPV</sequence>
<dbReference type="GO" id="GO:0045944">
    <property type="term" value="P:positive regulation of transcription by RNA polymerase II"/>
    <property type="evidence" value="ECO:0007669"/>
    <property type="project" value="TreeGrafter"/>
</dbReference>
<evidence type="ECO:0000313" key="5">
    <source>
        <dbReference type="Proteomes" id="UP000769528"/>
    </source>
</evidence>
<gene>
    <name evidence="4" type="ORF">WICMUC_001671</name>
</gene>
<dbReference type="InterPro" id="IPR001138">
    <property type="entry name" value="Zn2Cys6_DnaBD"/>
</dbReference>
<reference evidence="4" key="1">
    <citation type="journal article" date="2021" name="Open Biol.">
        <title>Shared evolutionary footprints suggest mitochondrial oxidative damage underlies multiple complex I losses in fungi.</title>
        <authorList>
            <person name="Schikora-Tamarit M.A."/>
            <person name="Marcet-Houben M."/>
            <person name="Nosek J."/>
            <person name="Gabaldon T."/>
        </authorList>
    </citation>
    <scope>NUCLEOTIDE SEQUENCE</scope>
    <source>
        <strain evidence="4">CBS6341</strain>
    </source>
</reference>
<dbReference type="PANTHER" id="PTHR37534">
    <property type="entry name" value="TRANSCRIPTIONAL ACTIVATOR PROTEIN UGA3"/>
    <property type="match status" value="1"/>
</dbReference>
<comment type="subcellular location">
    <subcellularLocation>
        <location evidence="1">Nucleus</location>
    </subcellularLocation>
</comment>
<evidence type="ECO:0008006" key="6">
    <source>
        <dbReference type="Google" id="ProtNLM"/>
    </source>
</evidence>
<dbReference type="AlphaFoldDB" id="A0A9P8TGV1"/>
<evidence type="ECO:0000256" key="1">
    <source>
        <dbReference type="ARBA" id="ARBA00004123"/>
    </source>
</evidence>
<comment type="caution">
    <text evidence="4">The sequence shown here is derived from an EMBL/GenBank/DDBJ whole genome shotgun (WGS) entry which is preliminary data.</text>
</comment>
<feature type="region of interest" description="Disordered" evidence="3">
    <location>
        <begin position="165"/>
        <end position="190"/>
    </location>
</feature>
<reference evidence="4" key="2">
    <citation type="submission" date="2021-01" db="EMBL/GenBank/DDBJ databases">
        <authorList>
            <person name="Schikora-Tamarit M.A."/>
        </authorList>
    </citation>
    <scope>NUCLEOTIDE SEQUENCE</scope>
    <source>
        <strain evidence="4">CBS6341</strain>
    </source>
</reference>
<keyword evidence="5" id="KW-1185">Reference proteome</keyword>
<protein>
    <recommendedName>
        <fullName evidence="6">Zn(2)-C6 fungal-type domain-containing protein</fullName>
    </recommendedName>
</protein>